<dbReference type="InterPro" id="IPR038608">
    <property type="entry name" value="Csm1/Pcs1_C_sf"/>
</dbReference>
<feature type="region of interest" description="Disordered" evidence="1">
    <location>
        <begin position="1"/>
        <end position="107"/>
    </location>
</feature>
<dbReference type="EMBL" id="CCBN010000004">
    <property type="protein sequence ID" value="CDO53153.1"/>
    <property type="molecule type" value="Genomic_DNA"/>
</dbReference>
<feature type="compositionally biased region" description="Basic and acidic residues" evidence="1">
    <location>
        <begin position="88"/>
        <end position="101"/>
    </location>
</feature>
<accession>A0A0J9X7L6</accession>
<dbReference type="PANTHER" id="PTHR28006:SF1">
    <property type="entry name" value="MONOPOLIN COMPLEX SUBUNIT CSM1"/>
    <property type="match status" value="1"/>
</dbReference>
<evidence type="ECO:0000256" key="1">
    <source>
        <dbReference type="SAM" id="MobiDB-lite"/>
    </source>
</evidence>
<dbReference type="GO" id="GO:0072686">
    <property type="term" value="C:mitotic spindle"/>
    <property type="evidence" value="ECO:0007669"/>
    <property type="project" value="TreeGrafter"/>
</dbReference>
<dbReference type="Proteomes" id="UP000242525">
    <property type="component" value="Unassembled WGS sequence"/>
</dbReference>
<dbReference type="GO" id="GO:1990644">
    <property type="term" value="F:microtubule site clamp"/>
    <property type="evidence" value="ECO:0007669"/>
    <property type="project" value="TreeGrafter"/>
</dbReference>
<protein>
    <recommendedName>
        <fullName evidence="2">Monopolin complex subunit Csm1/Pcs1 C-terminal domain-containing protein</fullName>
    </recommendedName>
</protein>
<dbReference type="PANTHER" id="PTHR28006">
    <property type="entry name" value="MONOPOLIN COMPLEX SUBUNIT CSM1"/>
    <property type="match status" value="1"/>
</dbReference>
<dbReference type="GO" id="GO:0045144">
    <property type="term" value="P:meiotic sister chromatid segregation"/>
    <property type="evidence" value="ECO:0007669"/>
    <property type="project" value="TreeGrafter"/>
</dbReference>
<sequence>MAPAKTADKAAATAKSLATKVTKETRPRRTTTRSSGGIKYRKRAQTKKANSEPEVLTIDDDNDDDDDDDDVFNVEPSKPPVKGQGAKGKAELEKPVKEKSGPKIIKSIETPESTWKAKYNALVEIRQTKPEQLLEELQQAYNERQRVSDALIDSLEKELSEKNNADSSTNNDDLIAEIRNLREGLNSMQNNFSALSSAPRPLEQPQKEQEQEPPQDLDFAFGLISSLAGIQVTEIEYTNTSAIYKCIQSGRLGELKYTLTVLLEEMAEPQFEITYLPSKDRSNKKVLALLPEYYSEGLAFSSESAAKFYSKITIVLATNP</sequence>
<organism evidence="3 4">
    <name type="scientific">Geotrichum candidum</name>
    <name type="common">Oospora lactis</name>
    <name type="synonym">Dipodascus geotrichum</name>
    <dbReference type="NCBI Taxonomy" id="1173061"/>
    <lineage>
        <taxon>Eukaryota</taxon>
        <taxon>Fungi</taxon>
        <taxon>Dikarya</taxon>
        <taxon>Ascomycota</taxon>
        <taxon>Saccharomycotina</taxon>
        <taxon>Dipodascomycetes</taxon>
        <taxon>Dipodascales</taxon>
        <taxon>Dipodascaceae</taxon>
        <taxon>Geotrichum</taxon>
    </lineage>
</organism>
<reference evidence="3" key="1">
    <citation type="submission" date="2014-03" db="EMBL/GenBank/DDBJ databases">
        <authorList>
            <person name="Casaregola S."/>
        </authorList>
    </citation>
    <scope>NUCLEOTIDE SEQUENCE [LARGE SCALE GENOMIC DNA]</scope>
    <source>
        <strain evidence="3">CLIB 918</strain>
    </source>
</reference>
<feature type="region of interest" description="Disordered" evidence="1">
    <location>
        <begin position="192"/>
        <end position="214"/>
    </location>
</feature>
<dbReference type="GO" id="GO:0033551">
    <property type="term" value="C:monopolin complex"/>
    <property type="evidence" value="ECO:0007669"/>
    <property type="project" value="InterPro"/>
</dbReference>
<dbReference type="InterPro" id="IPR040349">
    <property type="entry name" value="Csm1/Pcs1"/>
</dbReference>
<dbReference type="GO" id="GO:0034506">
    <property type="term" value="C:chromosome, centromeric core domain"/>
    <property type="evidence" value="ECO:0007669"/>
    <property type="project" value="TreeGrafter"/>
</dbReference>
<gene>
    <name evidence="3" type="ORF">BN980_GECA04s05169g</name>
</gene>
<evidence type="ECO:0000313" key="3">
    <source>
        <dbReference type="EMBL" id="CDO53153.1"/>
    </source>
</evidence>
<dbReference type="OrthoDB" id="4096868at2759"/>
<dbReference type="Pfam" id="PF12539">
    <property type="entry name" value="Csm1"/>
    <property type="match status" value="1"/>
</dbReference>
<proteinExistence type="predicted"/>
<comment type="caution">
    <text evidence="3">The sequence shown here is derived from an EMBL/GenBank/DDBJ whole genome shotgun (WGS) entry which is preliminary data.</text>
</comment>
<feature type="compositionally biased region" description="Acidic residues" evidence="1">
    <location>
        <begin position="57"/>
        <end position="72"/>
    </location>
</feature>
<evidence type="ECO:0000313" key="4">
    <source>
        <dbReference type="Proteomes" id="UP000242525"/>
    </source>
</evidence>
<feature type="compositionally biased region" description="Low complexity" evidence="1">
    <location>
        <begin position="1"/>
        <end position="20"/>
    </location>
</feature>
<evidence type="ECO:0000259" key="2">
    <source>
        <dbReference type="Pfam" id="PF12539"/>
    </source>
</evidence>
<dbReference type="Gene3D" id="3.90.1150.80">
    <property type="match status" value="1"/>
</dbReference>
<name>A0A0J9X7L6_GEOCN</name>
<feature type="domain" description="Monopolin complex subunit Csm1/Pcs1 C-terminal" evidence="2">
    <location>
        <begin position="223"/>
        <end position="302"/>
    </location>
</feature>
<dbReference type="GO" id="GO:0005730">
    <property type="term" value="C:nucleolus"/>
    <property type="evidence" value="ECO:0007669"/>
    <property type="project" value="TreeGrafter"/>
</dbReference>
<dbReference type="STRING" id="1173061.A0A0J9X7L6"/>
<dbReference type="GO" id="GO:0051315">
    <property type="term" value="P:attachment of mitotic spindle microtubules to kinetochore"/>
    <property type="evidence" value="ECO:0007669"/>
    <property type="project" value="TreeGrafter"/>
</dbReference>
<keyword evidence="4" id="KW-1185">Reference proteome</keyword>
<dbReference type="AlphaFoldDB" id="A0A0J9X7L6"/>
<dbReference type="InterPro" id="IPR020981">
    <property type="entry name" value="Csm1/Pcs1_C"/>
</dbReference>
<dbReference type="CDD" id="cd23787">
    <property type="entry name" value="RWD_CSM1"/>
    <property type="match status" value="1"/>
</dbReference>